<dbReference type="InterPro" id="IPR035994">
    <property type="entry name" value="Nucleoside_phosphorylase_sf"/>
</dbReference>
<gene>
    <name evidence="1" type="ORF">ENJ15_03865</name>
</gene>
<dbReference type="Gene3D" id="3.40.50.1580">
    <property type="entry name" value="Nucleoside phosphorylase domain"/>
    <property type="match status" value="1"/>
</dbReference>
<organism evidence="1">
    <name type="scientific">Caldithrix abyssi</name>
    <dbReference type="NCBI Taxonomy" id="187145"/>
    <lineage>
        <taxon>Bacteria</taxon>
        <taxon>Pseudomonadati</taxon>
        <taxon>Calditrichota</taxon>
        <taxon>Calditrichia</taxon>
        <taxon>Calditrichales</taxon>
        <taxon>Calditrichaceae</taxon>
        <taxon>Caldithrix</taxon>
    </lineage>
</organism>
<protein>
    <recommendedName>
        <fullName evidence="2">Nucleoside phosphorylase domain-containing protein</fullName>
    </recommendedName>
</protein>
<dbReference type="GO" id="GO:0003824">
    <property type="term" value="F:catalytic activity"/>
    <property type="evidence" value="ECO:0007669"/>
    <property type="project" value="InterPro"/>
</dbReference>
<dbReference type="SUPFAM" id="SSF53167">
    <property type="entry name" value="Purine and uridine phosphorylases"/>
    <property type="match status" value="1"/>
</dbReference>
<dbReference type="GO" id="GO:0009116">
    <property type="term" value="P:nucleoside metabolic process"/>
    <property type="evidence" value="ECO:0007669"/>
    <property type="project" value="InterPro"/>
</dbReference>
<evidence type="ECO:0008006" key="2">
    <source>
        <dbReference type="Google" id="ProtNLM"/>
    </source>
</evidence>
<accession>A0A7V5VEV2</accession>
<sequence length="148" mass="16860">MPGIKKLSKEFKDIRLLNLGFAAVLNRALPIGTVVEAGLCYSPYTEEEIHLQKSGLTIQSVGCMTIREAEKHFHFSQKKSYINIVDMELFFLAEEARRLSLPLTSIKVVSDYYEERVPAGRLIETAPPLCHKLYESYMSYKEKGNDLV</sequence>
<reference evidence="1" key="1">
    <citation type="journal article" date="2020" name="mSystems">
        <title>Genome- and Community-Level Interaction Insights into Carbon Utilization and Element Cycling Functions of Hydrothermarchaeota in Hydrothermal Sediment.</title>
        <authorList>
            <person name="Zhou Z."/>
            <person name="Liu Y."/>
            <person name="Xu W."/>
            <person name="Pan J."/>
            <person name="Luo Z.H."/>
            <person name="Li M."/>
        </authorList>
    </citation>
    <scope>NUCLEOTIDE SEQUENCE [LARGE SCALE GENOMIC DNA]</scope>
    <source>
        <strain evidence="1">HyVt-460</strain>
    </source>
</reference>
<dbReference type="EMBL" id="DRLI01000147">
    <property type="protein sequence ID" value="HHM02125.1"/>
    <property type="molecule type" value="Genomic_DNA"/>
</dbReference>
<dbReference type="AlphaFoldDB" id="A0A7V5VEV2"/>
<evidence type="ECO:0000313" key="1">
    <source>
        <dbReference type="EMBL" id="HHM02125.1"/>
    </source>
</evidence>
<proteinExistence type="predicted"/>
<dbReference type="Proteomes" id="UP000885771">
    <property type="component" value="Unassembled WGS sequence"/>
</dbReference>
<comment type="caution">
    <text evidence="1">The sequence shown here is derived from an EMBL/GenBank/DDBJ whole genome shotgun (WGS) entry which is preliminary data.</text>
</comment>
<name>A0A7V5VEV2_CALAY</name>